<evidence type="ECO:0000313" key="2">
    <source>
        <dbReference type="Proteomes" id="UP000242317"/>
    </source>
</evidence>
<keyword evidence="2" id="KW-1185">Reference proteome</keyword>
<protein>
    <submittedName>
        <fullName evidence="1">Uncharacterized protein</fullName>
    </submittedName>
</protein>
<name>A0A1G6PAM2_9GAMM</name>
<reference evidence="2" key="1">
    <citation type="submission" date="2016-09" db="EMBL/GenBank/DDBJ databases">
        <authorList>
            <person name="Varghese N."/>
            <person name="Submissions S."/>
        </authorList>
    </citation>
    <scope>NUCLEOTIDE SEQUENCE [LARGE SCALE GENOMIC DNA]</scope>
    <source>
        <strain evidence="2">ANC 3699</strain>
    </source>
</reference>
<dbReference type="OrthoDB" id="6663062at2"/>
<evidence type="ECO:0000313" key="1">
    <source>
        <dbReference type="EMBL" id="SDC76536.1"/>
    </source>
</evidence>
<dbReference type="EMBL" id="FMYK01000013">
    <property type="protein sequence ID" value="SDC76536.1"/>
    <property type="molecule type" value="Genomic_DNA"/>
</dbReference>
<organism evidence="1 2">
    <name type="scientific">Acinetobacter marinus</name>
    <dbReference type="NCBI Taxonomy" id="281375"/>
    <lineage>
        <taxon>Bacteria</taxon>
        <taxon>Pseudomonadati</taxon>
        <taxon>Pseudomonadota</taxon>
        <taxon>Gammaproteobacteria</taxon>
        <taxon>Moraxellales</taxon>
        <taxon>Moraxellaceae</taxon>
        <taxon>Acinetobacter</taxon>
    </lineage>
</organism>
<gene>
    <name evidence="1" type="ORF">SAMN05421749_11323</name>
</gene>
<accession>A0A1G6PAM2</accession>
<dbReference type="AlphaFoldDB" id="A0A1G6PAM2"/>
<dbReference type="Proteomes" id="UP000242317">
    <property type="component" value="Unassembled WGS sequence"/>
</dbReference>
<proteinExistence type="predicted"/>
<dbReference type="RefSeq" id="WP_092621697.1">
    <property type="nucleotide sequence ID" value="NZ_FMYK01000013.1"/>
</dbReference>
<sequence>MKYSFHDELDNREVSLKNTLETLFSDEKKQRDAHIQYVVDLLKHIPTHDYLSGLNLDGFNFDLPCYDHLQNPVALVASRQHKVSAAPITWYINSIAQITNQHVLLWNVLVIKAALYLIALPDIKPELFKAEHSDHLNTVIRLFQRMRAANRALNNKKHYQNSEAYQRFWQQHLNHPELSLKEFVNYLSDLEPLDEFERNLINSFRITFKYVLQSKAKIARASSNTKLLHEYLDEDQLIEESSEIIKGAKSTALNLEKQLDDQDCRQILVDPSSVTPLATYSESTQAYVLPLVAKHIQRKEHQLQFSSLFPNRSSISTLLNRLYLDFTQPKGIHAKTPLILMLVFITGNPVKEWLRLQSKRVKKLNDRQQLTQVDGLYFLRTRFSVFENKDFAYPTGLLNQSIYLDIPIPNAFITALRSAHVVSEDGLSKYLKQLRAELRIPALSVSKVSSLLHQTILQQTGNKQLADILTGIDANKSSSISYCHHNINHLHQKYVGTLQGLCERLSNEYDDISSNSEDCFGSRKAPTKIVVKKIFAILKAKIFMQNVEDWISILNHYSVWMWHFLLLFTAARPVTDFPGFLCHFNFKRKILIVADKEVGGRQSHGRLIPLSQFVVTEVEKFIQFLRFVELQVGMTECHVIQHVQQVLNNQRPLLHLFHDEKWQPLSPTLVKNFNFELGLEHPNWHRHTARAFLSEKISEPEILALFGHEPMQQEAAHPYSSLSLHQFYSIADRLENMKDHFEIRGIEVNVLTQ</sequence>